<reference evidence="1 2" key="1">
    <citation type="journal article" date="2012" name="Genome Biol.">
        <title>Sequencing three crocodilian genomes to illuminate the evolution of archosaurs and amniotes.</title>
        <authorList>
            <person name="St John J.A."/>
            <person name="Braun E.L."/>
            <person name="Isberg S.R."/>
            <person name="Miles L.G."/>
            <person name="Chong A.Y."/>
            <person name="Gongora J."/>
            <person name="Dalzell P."/>
            <person name="Moran C."/>
            <person name="Bed'hom B."/>
            <person name="Abzhanov A."/>
            <person name="Burgess S.C."/>
            <person name="Cooksey A.M."/>
            <person name="Castoe T.A."/>
            <person name="Crawford N.G."/>
            <person name="Densmore L.D."/>
            <person name="Drew J.C."/>
            <person name="Edwards S.V."/>
            <person name="Faircloth B.C."/>
            <person name="Fujita M.K."/>
            <person name="Greenwold M.J."/>
            <person name="Hoffmann F.G."/>
            <person name="Howard J.M."/>
            <person name="Iguchi T."/>
            <person name="Janes D.E."/>
            <person name="Khan S.Y."/>
            <person name="Kohno S."/>
            <person name="de Koning A.J."/>
            <person name="Lance S.L."/>
            <person name="McCarthy F.M."/>
            <person name="McCormack J.E."/>
            <person name="Merchant M.E."/>
            <person name="Peterson D.G."/>
            <person name="Pollock D.D."/>
            <person name="Pourmand N."/>
            <person name="Raney B.J."/>
            <person name="Roessler K.A."/>
            <person name="Sanford J.R."/>
            <person name="Sawyer R.H."/>
            <person name="Schmidt C.J."/>
            <person name="Triplett E.W."/>
            <person name="Tuberville T.D."/>
            <person name="Venegas-Anaya M."/>
            <person name="Howard J.T."/>
            <person name="Jarvis E.D."/>
            <person name="Guillette L.J.Jr."/>
            <person name="Glenn T.C."/>
            <person name="Green R.E."/>
            <person name="Ray D.A."/>
        </authorList>
    </citation>
    <scope>NUCLEOTIDE SEQUENCE [LARGE SCALE GENOMIC DNA]</scope>
    <source>
        <strain evidence="1">KSC_2009_1</strain>
    </source>
</reference>
<sequence>MWSKPEVMEKAIQAQQEAQTTSPSLQSEELKPEEASLMYLCHLWTADRVETGTAEMPLAAMLAEYPEFAQSLSLTPLSFLYQCLKLY</sequence>
<dbReference type="Proteomes" id="UP000050525">
    <property type="component" value="Unassembled WGS sequence"/>
</dbReference>
<proteinExistence type="predicted"/>
<keyword evidence="2" id="KW-1185">Reference proteome</keyword>
<evidence type="ECO:0000313" key="1">
    <source>
        <dbReference type="EMBL" id="KYO25042.1"/>
    </source>
</evidence>
<name>A0A151MKI5_ALLMI</name>
<dbReference type="EMBL" id="AKHW03005996">
    <property type="protein sequence ID" value="KYO25042.1"/>
    <property type="molecule type" value="Genomic_DNA"/>
</dbReference>
<gene>
    <name evidence="1" type="ORF">Y1Q_0023873</name>
</gene>
<comment type="caution">
    <text evidence="1">The sequence shown here is derived from an EMBL/GenBank/DDBJ whole genome shotgun (WGS) entry which is preliminary data.</text>
</comment>
<accession>A0A151MKI5</accession>
<evidence type="ECO:0000313" key="2">
    <source>
        <dbReference type="Proteomes" id="UP000050525"/>
    </source>
</evidence>
<dbReference type="AlphaFoldDB" id="A0A151MKI5"/>
<protein>
    <submittedName>
        <fullName evidence="1">Uncharacterized protein</fullName>
    </submittedName>
</protein>
<organism evidence="1 2">
    <name type="scientific">Alligator mississippiensis</name>
    <name type="common">American alligator</name>
    <dbReference type="NCBI Taxonomy" id="8496"/>
    <lineage>
        <taxon>Eukaryota</taxon>
        <taxon>Metazoa</taxon>
        <taxon>Chordata</taxon>
        <taxon>Craniata</taxon>
        <taxon>Vertebrata</taxon>
        <taxon>Euteleostomi</taxon>
        <taxon>Archelosauria</taxon>
        <taxon>Archosauria</taxon>
        <taxon>Crocodylia</taxon>
        <taxon>Alligatoridae</taxon>
        <taxon>Alligatorinae</taxon>
        <taxon>Alligator</taxon>
    </lineage>
</organism>